<keyword evidence="2 3" id="KW-0186">Copper</keyword>
<dbReference type="Gene3D" id="3.40.30.10">
    <property type="entry name" value="Glutaredoxin"/>
    <property type="match status" value="1"/>
</dbReference>
<gene>
    <name evidence="6" type="ORF">CRT60_12075</name>
</gene>
<evidence type="ECO:0008006" key="8">
    <source>
        <dbReference type="Google" id="ProtNLM"/>
    </source>
</evidence>
<reference evidence="7" key="1">
    <citation type="submission" date="2017-10" db="EMBL/GenBank/DDBJ databases">
        <authorList>
            <person name="Kravchenko I.K."/>
            <person name="Grouzdev D.S."/>
        </authorList>
    </citation>
    <scope>NUCLEOTIDE SEQUENCE [LARGE SCALE GENOMIC DNA]</scope>
    <source>
        <strain evidence="7">B2</strain>
    </source>
</reference>
<dbReference type="Pfam" id="PF02630">
    <property type="entry name" value="SCO1-SenC"/>
    <property type="match status" value="1"/>
</dbReference>
<dbReference type="OrthoDB" id="9790194at2"/>
<dbReference type="CDD" id="cd02968">
    <property type="entry name" value="SCO"/>
    <property type="match status" value="1"/>
</dbReference>
<evidence type="ECO:0000256" key="5">
    <source>
        <dbReference type="SAM" id="Phobius"/>
    </source>
</evidence>
<accession>A0A2B8BI40</accession>
<keyword evidence="7" id="KW-1185">Reference proteome</keyword>
<feature type="transmembrane region" description="Helical" evidence="5">
    <location>
        <begin position="9"/>
        <end position="28"/>
    </location>
</feature>
<dbReference type="PANTHER" id="PTHR12151">
    <property type="entry name" value="ELECTRON TRANSPORT PROTIN SCO1/SENC FAMILY MEMBER"/>
    <property type="match status" value="1"/>
</dbReference>
<keyword evidence="5" id="KW-1133">Transmembrane helix</keyword>
<proteinExistence type="inferred from homology"/>
<name>A0A2B8BI40_9PROT</name>
<evidence type="ECO:0000313" key="7">
    <source>
        <dbReference type="Proteomes" id="UP000225379"/>
    </source>
</evidence>
<protein>
    <recommendedName>
        <fullName evidence="8">SCO family protein</fullName>
    </recommendedName>
</protein>
<evidence type="ECO:0000256" key="2">
    <source>
        <dbReference type="ARBA" id="ARBA00023008"/>
    </source>
</evidence>
<evidence type="ECO:0000313" key="6">
    <source>
        <dbReference type="EMBL" id="PGH57203.1"/>
    </source>
</evidence>
<keyword evidence="4" id="KW-1015">Disulfide bond</keyword>
<dbReference type="InterPro" id="IPR003782">
    <property type="entry name" value="SCO1/SenC"/>
</dbReference>
<sequence>MTPNKIGRGFFWSLGALAIVALAGLVGWQIQRVGSGHGVAAEALTKLGGPWTLTDQTGQPRTDRSFPGKLQVMFFGYRYCPDICPTELQAIAETLDLLGADASQIQPLFISIDPQRDTPAALAEYTALFDSRILGLTGTPDQVTAMAAAFRVYHARIEAKDGGADDYLMDHSAFVYLTDRTGAVAGVVPPGTKPAELAGIIRTRLKS</sequence>
<keyword evidence="5" id="KW-0472">Membrane</keyword>
<evidence type="ECO:0000256" key="4">
    <source>
        <dbReference type="PIRSR" id="PIRSR603782-2"/>
    </source>
</evidence>
<evidence type="ECO:0000256" key="3">
    <source>
        <dbReference type="PIRSR" id="PIRSR603782-1"/>
    </source>
</evidence>
<dbReference type="InterPro" id="IPR036249">
    <property type="entry name" value="Thioredoxin-like_sf"/>
</dbReference>
<dbReference type="AlphaFoldDB" id="A0A2B8BI40"/>
<organism evidence="6 7">
    <name type="scientific">Azospirillum palustre</name>
    <dbReference type="NCBI Taxonomy" id="2044885"/>
    <lineage>
        <taxon>Bacteria</taxon>
        <taxon>Pseudomonadati</taxon>
        <taxon>Pseudomonadota</taxon>
        <taxon>Alphaproteobacteria</taxon>
        <taxon>Rhodospirillales</taxon>
        <taxon>Azospirillaceae</taxon>
        <taxon>Azospirillum</taxon>
    </lineage>
</organism>
<dbReference type="Proteomes" id="UP000225379">
    <property type="component" value="Unassembled WGS sequence"/>
</dbReference>
<dbReference type="GO" id="GO:0046872">
    <property type="term" value="F:metal ion binding"/>
    <property type="evidence" value="ECO:0007669"/>
    <property type="project" value="UniProtKB-KW"/>
</dbReference>
<evidence type="ECO:0000256" key="1">
    <source>
        <dbReference type="ARBA" id="ARBA00010996"/>
    </source>
</evidence>
<feature type="binding site" evidence="3">
    <location>
        <position position="84"/>
    </location>
    <ligand>
        <name>Cu cation</name>
        <dbReference type="ChEBI" id="CHEBI:23378"/>
    </ligand>
</feature>
<dbReference type="RefSeq" id="WP_098736654.1">
    <property type="nucleotide sequence ID" value="NZ_PDKW01000040.1"/>
</dbReference>
<feature type="binding site" evidence="3">
    <location>
        <position position="171"/>
    </location>
    <ligand>
        <name>Cu cation</name>
        <dbReference type="ChEBI" id="CHEBI:23378"/>
    </ligand>
</feature>
<comment type="similarity">
    <text evidence="1">Belongs to the SCO1/2 family.</text>
</comment>
<feature type="disulfide bond" description="Redox-active" evidence="4">
    <location>
        <begin position="80"/>
        <end position="84"/>
    </location>
</feature>
<comment type="caution">
    <text evidence="6">The sequence shown here is derived from an EMBL/GenBank/DDBJ whole genome shotgun (WGS) entry which is preliminary data.</text>
</comment>
<dbReference type="EMBL" id="PDKW01000040">
    <property type="protein sequence ID" value="PGH57203.1"/>
    <property type="molecule type" value="Genomic_DNA"/>
</dbReference>
<feature type="binding site" evidence="3">
    <location>
        <position position="80"/>
    </location>
    <ligand>
        <name>Cu cation</name>
        <dbReference type="ChEBI" id="CHEBI:23378"/>
    </ligand>
</feature>
<keyword evidence="5" id="KW-0812">Transmembrane</keyword>
<keyword evidence="3" id="KW-0479">Metal-binding</keyword>
<dbReference type="PANTHER" id="PTHR12151:SF25">
    <property type="entry name" value="LINALOOL DEHYDRATASE_ISOMERASE DOMAIN-CONTAINING PROTEIN"/>
    <property type="match status" value="1"/>
</dbReference>
<dbReference type="FunFam" id="3.40.30.10:FF:000013">
    <property type="entry name" value="Blast:Protein SCO1 homolog, mitochondrial"/>
    <property type="match status" value="1"/>
</dbReference>
<dbReference type="SUPFAM" id="SSF52833">
    <property type="entry name" value="Thioredoxin-like"/>
    <property type="match status" value="1"/>
</dbReference>